<dbReference type="SUPFAM" id="SSF56349">
    <property type="entry name" value="DNA breaking-rejoining enzymes"/>
    <property type="match status" value="1"/>
</dbReference>
<evidence type="ECO:0000259" key="4">
    <source>
        <dbReference type="PROSITE" id="PS51898"/>
    </source>
</evidence>
<keyword evidence="1" id="KW-0229">DNA integration</keyword>
<feature type="region of interest" description="Disordered" evidence="3">
    <location>
        <begin position="324"/>
        <end position="356"/>
    </location>
</feature>
<comment type="caution">
    <text evidence="5">The sequence shown here is derived from an EMBL/GenBank/DDBJ whole genome shotgun (WGS) entry which is preliminary data.</text>
</comment>
<dbReference type="InterPro" id="IPR002104">
    <property type="entry name" value="Integrase_catalytic"/>
</dbReference>
<accession>A0A940YCL4</accession>
<evidence type="ECO:0000256" key="2">
    <source>
        <dbReference type="ARBA" id="ARBA00023172"/>
    </source>
</evidence>
<dbReference type="PROSITE" id="PS51898">
    <property type="entry name" value="TYR_RECOMBINASE"/>
    <property type="match status" value="1"/>
</dbReference>
<evidence type="ECO:0000256" key="3">
    <source>
        <dbReference type="SAM" id="MobiDB-lite"/>
    </source>
</evidence>
<proteinExistence type="predicted"/>
<dbReference type="GO" id="GO:0015074">
    <property type="term" value="P:DNA integration"/>
    <property type="evidence" value="ECO:0007669"/>
    <property type="project" value="UniProtKB-KW"/>
</dbReference>
<evidence type="ECO:0000313" key="5">
    <source>
        <dbReference type="EMBL" id="MBQ0957695.1"/>
    </source>
</evidence>
<dbReference type="GO" id="GO:0006310">
    <property type="term" value="P:DNA recombination"/>
    <property type="evidence" value="ECO:0007669"/>
    <property type="project" value="UniProtKB-KW"/>
</dbReference>
<dbReference type="InterPro" id="IPR011010">
    <property type="entry name" value="DNA_brk_join_enz"/>
</dbReference>
<dbReference type="Gene3D" id="1.10.443.10">
    <property type="entry name" value="Intergrase catalytic core"/>
    <property type="match status" value="1"/>
</dbReference>
<keyword evidence="2" id="KW-0233">DNA recombination</keyword>
<evidence type="ECO:0000256" key="1">
    <source>
        <dbReference type="ARBA" id="ARBA00022908"/>
    </source>
</evidence>
<keyword evidence="6" id="KW-1185">Reference proteome</keyword>
<dbReference type="InterPro" id="IPR050090">
    <property type="entry name" value="Tyrosine_recombinase_XerCD"/>
</dbReference>
<feature type="compositionally biased region" description="Basic and acidic residues" evidence="3">
    <location>
        <begin position="329"/>
        <end position="356"/>
    </location>
</feature>
<gene>
    <name evidence="5" type="ORF">KAK06_01875</name>
</gene>
<dbReference type="InterPro" id="IPR013762">
    <property type="entry name" value="Integrase-like_cat_sf"/>
</dbReference>
<dbReference type="RefSeq" id="WP_210800053.1">
    <property type="nucleotide sequence ID" value="NZ_JAGQDE010000001.1"/>
</dbReference>
<feature type="domain" description="Tyr recombinase" evidence="4">
    <location>
        <begin position="126"/>
        <end position="313"/>
    </location>
</feature>
<protein>
    <submittedName>
        <fullName evidence="5">Tyrosine-type recombinase/integrase</fullName>
    </submittedName>
</protein>
<organism evidence="5 6">
    <name type="scientific">Ideonella aquatica</name>
    <dbReference type="NCBI Taxonomy" id="2824119"/>
    <lineage>
        <taxon>Bacteria</taxon>
        <taxon>Pseudomonadati</taxon>
        <taxon>Pseudomonadota</taxon>
        <taxon>Betaproteobacteria</taxon>
        <taxon>Burkholderiales</taxon>
        <taxon>Sphaerotilaceae</taxon>
        <taxon>Ideonella</taxon>
    </lineage>
</organism>
<dbReference type="PANTHER" id="PTHR30349:SF64">
    <property type="entry name" value="PROPHAGE INTEGRASE INTD-RELATED"/>
    <property type="match status" value="1"/>
</dbReference>
<name>A0A940YCL4_9BURK</name>
<dbReference type="PANTHER" id="PTHR30349">
    <property type="entry name" value="PHAGE INTEGRASE-RELATED"/>
    <property type="match status" value="1"/>
</dbReference>
<dbReference type="Pfam" id="PF00589">
    <property type="entry name" value="Phage_integrase"/>
    <property type="match status" value="1"/>
</dbReference>
<reference evidence="5" key="1">
    <citation type="submission" date="2021-04" db="EMBL/GenBank/DDBJ databases">
        <title>The genome sequence of Ideonella sp. 4Y11.</title>
        <authorList>
            <person name="Liu Y."/>
        </authorList>
    </citation>
    <scope>NUCLEOTIDE SEQUENCE</scope>
    <source>
        <strain evidence="5">4Y11</strain>
    </source>
</reference>
<evidence type="ECO:0000313" key="6">
    <source>
        <dbReference type="Proteomes" id="UP000678374"/>
    </source>
</evidence>
<dbReference type="GO" id="GO:0003677">
    <property type="term" value="F:DNA binding"/>
    <property type="evidence" value="ECO:0007669"/>
    <property type="project" value="InterPro"/>
</dbReference>
<dbReference type="EMBL" id="JAGQDE010000001">
    <property type="protein sequence ID" value="MBQ0957695.1"/>
    <property type="molecule type" value="Genomic_DNA"/>
</dbReference>
<dbReference type="Proteomes" id="UP000678374">
    <property type="component" value="Unassembled WGS sequence"/>
</dbReference>
<dbReference type="AlphaFoldDB" id="A0A940YCL4"/>
<sequence length="356" mass="41156">MIRQTERLRAVLVDGERAVRRFDEAATHYLLTYQSKPTIVTESHLLDAVMPDIGHLGLHQVHDGTLAPFIRRRLAQGRSHKTVNLSLGVVRRILNLAARHWRDENGNTWLTHAPAITMLPLVGHQREPRPITWSEQRELLPRLPAHLARMALFVLNTGVRDDVVCNLRWAWEIQVPELGISLFEVPREHVKGRRRPRVVVCNSVAQQVIESVRGMHEDYVFVYRRERVKNLALPAQMPYRPVQMMSNTAWQRARREAGLGDLHVHDLRHTVGMRLRECGVPESTVADLLWHSTRSMTQHYSVAQIVELHAALEKIREDSGRWNKSLATLRREHEERQREGRGEKVPEKSPDQRQTG</sequence>